<gene>
    <name evidence="2" type="ORF">AOX59_05320</name>
</gene>
<protein>
    <recommendedName>
        <fullName evidence="4">Competence protein ComG</fullName>
    </recommendedName>
</protein>
<dbReference type="AlphaFoldDB" id="A0A0U4E478"/>
<dbReference type="Proteomes" id="UP000050331">
    <property type="component" value="Chromosome"/>
</dbReference>
<dbReference type="STRING" id="1472767.AOX59_05320"/>
<evidence type="ECO:0000313" key="3">
    <source>
        <dbReference type="Proteomes" id="UP000050331"/>
    </source>
</evidence>
<dbReference type="Pfam" id="PF14173">
    <property type="entry name" value="ComGG"/>
    <property type="match status" value="1"/>
</dbReference>
<evidence type="ECO:0000313" key="2">
    <source>
        <dbReference type="EMBL" id="ALX48076.1"/>
    </source>
</evidence>
<dbReference type="RefSeq" id="WP_068442883.1">
    <property type="nucleotide sequence ID" value="NZ_CP013862.1"/>
</dbReference>
<evidence type="ECO:0000256" key="1">
    <source>
        <dbReference type="SAM" id="Phobius"/>
    </source>
</evidence>
<name>A0A0U4E478_9BACI</name>
<feature type="transmembrane region" description="Helical" evidence="1">
    <location>
        <begin position="15"/>
        <end position="37"/>
    </location>
</feature>
<dbReference type="KEGG" id="lao:AOX59_05320"/>
<keyword evidence="1" id="KW-1133">Transmembrane helix</keyword>
<accession>A0A0U4E478</accession>
<evidence type="ECO:0008006" key="4">
    <source>
        <dbReference type="Google" id="ProtNLM"/>
    </source>
</evidence>
<keyword evidence="1" id="KW-0812">Transmembrane</keyword>
<reference evidence="2 3" key="1">
    <citation type="submission" date="2016-01" db="EMBL/GenBank/DDBJ databases">
        <title>Complete genome sequence of strain Lentibacillus amyloliquefaciens LAM0015T isolated from saline sediment.</title>
        <authorList>
            <person name="Wang J.-L."/>
            <person name="He M.-X."/>
        </authorList>
    </citation>
    <scope>NUCLEOTIDE SEQUENCE [LARGE SCALE GENOMIC DNA]</scope>
    <source>
        <strain evidence="2 3">LAM0015</strain>
    </source>
</reference>
<organism evidence="2 3">
    <name type="scientific">Lentibacillus amyloliquefaciens</name>
    <dbReference type="NCBI Taxonomy" id="1472767"/>
    <lineage>
        <taxon>Bacteria</taxon>
        <taxon>Bacillati</taxon>
        <taxon>Bacillota</taxon>
        <taxon>Bacilli</taxon>
        <taxon>Bacillales</taxon>
        <taxon>Bacillaceae</taxon>
        <taxon>Lentibacillus</taxon>
    </lineage>
</organism>
<proteinExistence type="predicted"/>
<keyword evidence="1" id="KW-0472">Membrane</keyword>
<dbReference type="EMBL" id="CP013862">
    <property type="protein sequence ID" value="ALX48076.1"/>
    <property type="molecule type" value="Genomic_DNA"/>
</dbReference>
<sequence>MKNPLSTITNQQGFILPYVLFFIALSLIIVTSTVHLYQNEIHITENQTEQIKIETLFQMARTQAKESIRTASETNDTMSYTFPYGDVLVEYGKLNDHEYRLLFTIETDSGAKHVVNDQIFYQSE</sequence>
<keyword evidence="3" id="KW-1185">Reference proteome</keyword>
<dbReference type="InterPro" id="IPR020372">
    <property type="entry name" value="Competence_ComGG"/>
</dbReference>